<protein>
    <submittedName>
        <fullName evidence="2">Uncharacterized protein</fullName>
    </submittedName>
</protein>
<gene>
    <name evidence="2" type="ORF">HINF_LOCUS15008</name>
</gene>
<proteinExistence type="predicted"/>
<evidence type="ECO:0000313" key="2">
    <source>
        <dbReference type="EMBL" id="CAL5996959.1"/>
    </source>
</evidence>
<dbReference type="Proteomes" id="UP001642409">
    <property type="component" value="Unassembled WGS sequence"/>
</dbReference>
<feature type="compositionally biased region" description="Basic residues" evidence="1">
    <location>
        <begin position="313"/>
        <end position="327"/>
    </location>
</feature>
<organism evidence="2 3">
    <name type="scientific">Hexamita inflata</name>
    <dbReference type="NCBI Taxonomy" id="28002"/>
    <lineage>
        <taxon>Eukaryota</taxon>
        <taxon>Metamonada</taxon>
        <taxon>Diplomonadida</taxon>
        <taxon>Hexamitidae</taxon>
        <taxon>Hexamitinae</taxon>
        <taxon>Hexamita</taxon>
    </lineage>
</organism>
<accession>A0ABP1HL95</accession>
<keyword evidence="3" id="KW-1185">Reference proteome</keyword>
<comment type="caution">
    <text evidence="2">The sequence shown here is derived from an EMBL/GenBank/DDBJ whole genome shotgun (WGS) entry which is preliminary data.</text>
</comment>
<sequence length="327" mass="38422">MSDFLCMQLFQSSSVTLLFKAGRLNKEGQTKNERLTAMRCALLFLLMSALTMNELQCTDETLQKVFILTLYVIVEVHRRSKLFKSYSVDGVKIDDKRSENTNVMCCFNSLFLGHYLVYLAQVISMFTQDHQFKLAAYTSIYCENFFSRIRGLCKNNHNVQNFERVFRAELLEEQLGQETGCYVERKSRLGSKTTNRVHIKKLLEEDEVKQLDKLSELIIEIVYNDEIPELDQKFSQIQDFWDSVVVGISKEWCKTKLNTTKLRVYHLFDPNSIKQSRMDKNMQQGQQYCIKDNKVLTVFEVMRQEGKKERKQILPKRQYQLKKGGKK</sequence>
<dbReference type="EMBL" id="CAXDID020000036">
    <property type="protein sequence ID" value="CAL5996959.1"/>
    <property type="molecule type" value="Genomic_DNA"/>
</dbReference>
<name>A0ABP1HL95_9EUKA</name>
<reference evidence="2 3" key="1">
    <citation type="submission" date="2024-07" db="EMBL/GenBank/DDBJ databases">
        <authorList>
            <person name="Akdeniz Z."/>
        </authorList>
    </citation>
    <scope>NUCLEOTIDE SEQUENCE [LARGE SCALE GENOMIC DNA]</scope>
</reference>
<feature type="region of interest" description="Disordered" evidence="1">
    <location>
        <begin position="307"/>
        <end position="327"/>
    </location>
</feature>
<evidence type="ECO:0000313" key="3">
    <source>
        <dbReference type="Proteomes" id="UP001642409"/>
    </source>
</evidence>
<evidence type="ECO:0000256" key="1">
    <source>
        <dbReference type="SAM" id="MobiDB-lite"/>
    </source>
</evidence>